<evidence type="ECO:0000313" key="9">
    <source>
        <dbReference type="EMBL" id="RHZ92402.1"/>
    </source>
</evidence>
<proteinExistence type="inferred from homology"/>
<feature type="domain" description="Enoyl reductase (ER)" evidence="8">
    <location>
        <begin position="12"/>
        <end position="345"/>
    </location>
</feature>
<dbReference type="SUPFAM" id="SSF50129">
    <property type="entry name" value="GroES-like"/>
    <property type="match status" value="1"/>
</dbReference>
<dbReference type="GO" id="GO:0004022">
    <property type="term" value="F:alcohol dehydrogenase (NAD+) activity"/>
    <property type="evidence" value="ECO:0007669"/>
    <property type="project" value="UniProtKB-EC"/>
</dbReference>
<evidence type="ECO:0000256" key="3">
    <source>
        <dbReference type="ARBA" id="ARBA00013190"/>
    </source>
</evidence>
<keyword evidence="5 7" id="KW-0862">Zinc</keyword>
<evidence type="ECO:0000256" key="5">
    <source>
        <dbReference type="ARBA" id="ARBA00022833"/>
    </source>
</evidence>
<dbReference type="InterPro" id="IPR036291">
    <property type="entry name" value="NAD(P)-bd_dom_sf"/>
</dbReference>
<keyword evidence="6" id="KW-0560">Oxidoreductase</keyword>
<organism evidence="9 10">
    <name type="scientific">Cereibacter sphaeroides</name>
    <name type="common">Rhodobacter sphaeroides</name>
    <dbReference type="NCBI Taxonomy" id="1063"/>
    <lineage>
        <taxon>Bacteria</taxon>
        <taxon>Pseudomonadati</taxon>
        <taxon>Pseudomonadota</taxon>
        <taxon>Alphaproteobacteria</taxon>
        <taxon>Rhodobacterales</taxon>
        <taxon>Paracoccaceae</taxon>
        <taxon>Cereibacter</taxon>
    </lineage>
</organism>
<comment type="caution">
    <text evidence="9">The sequence shown here is derived from an EMBL/GenBank/DDBJ whole genome shotgun (WGS) entry which is preliminary data.</text>
</comment>
<evidence type="ECO:0000256" key="2">
    <source>
        <dbReference type="ARBA" id="ARBA00008072"/>
    </source>
</evidence>
<keyword evidence="4 7" id="KW-0479">Metal-binding</keyword>
<dbReference type="Gene3D" id="3.40.50.720">
    <property type="entry name" value="NAD(P)-binding Rossmann-like Domain"/>
    <property type="match status" value="1"/>
</dbReference>
<evidence type="ECO:0000313" key="10">
    <source>
        <dbReference type="Proteomes" id="UP000266305"/>
    </source>
</evidence>
<dbReference type="InterPro" id="IPR013149">
    <property type="entry name" value="ADH-like_C"/>
</dbReference>
<reference evidence="9 10" key="1">
    <citation type="submission" date="2018-08" db="EMBL/GenBank/DDBJ databases">
        <title>Draft genome sequence of Rhodobacter sphaeroides FY.</title>
        <authorList>
            <person name="Rayyan A."/>
            <person name="Meyer T.E."/>
            <person name="Kyndt J.A."/>
        </authorList>
    </citation>
    <scope>NUCLEOTIDE SEQUENCE [LARGE SCALE GENOMIC DNA]</scope>
    <source>
        <strain evidence="9 10">FY</strain>
    </source>
</reference>
<evidence type="ECO:0000259" key="8">
    <source>
        <dbReference type="SMART" id="SM00829"/>
    </source>
</evidence>
<dbReference type="GO" id="GO:0008270">
    <property type="term" value="F:zinc ion binding"/>
    <property type="evidence" value="ECO:0007669"/>
    <property type="project" value="InterPro"/>
</dbReference>
<dbReference type="InterPro" id="IPR011032">
    <property type="entry name" value="GroES-like_sf"/>
</dbReference>
<dbReference type="PANTHER" id="PTHR42940">
    <property type="entry name" value="ALCOHOL DEHYDROGENASE 1-RELATED"/>
    <property type="match status" value="1"/>
</dbReference>
<dbReference type="InterPro" id="IPR013154">
    <property type="entry name" value="ADH-like_N"/>
</dbReference>
<dbReference type="InterPro" id="IPR002328">
    <property type="entry name" value="ADH_Zn_CS"/>
</dbReference>
<evidence type="ECO:0000256" key="1">
    <source>
        <dbReference type="ARBA" id="ARBA00001947"/>
    </source>
</evidence>
<evidence type="ECO:0000256" key="7">
    <source>
        <dbReference type="RuleBase" id="RU361277"/>
    </source>
</evidence>
<protein>
    <recommendedName>
        <fullName evidence="3">alcohol dehydrogenase</fullName>
        <ecNumber evidence="3">1.1.1.1</ecNumber>
    </recommendedName>
</protein>
<dbReference type="PROSITE" id="PS00059">
    <property type="entry name" value="ADH_ZINC"/>
    <property type="match status" value="1"/>
</dbReference>
<evidence type="ECO:0000256" key="6">
    <source>
        <dbReference type="ARBA" id="ARBA00023002"/>
    </source>
</evidence>
<dbReference type="Gene3D" id="3.90.180.10">
    <property type="entry name" value="Medium-chain alcohol dehydrogenases, catalytic domain"/>
    <property type="match status" value="1"/>
</dbReference>
<dbReference type="CDD" id="cd05284">
    <property type="entry name" value="arabinose_DH_like"/>
    <property type="match status" value="1"/>
</dbReference>
<dbReference type="SMART" id="SM00829">
    <property type="entry name" value="PKS_ER"/>
    <property type="match status" value="1"/>
</dbReference>
<evidence type="ECO:0000256" key="4">
    <source>
        <dbReference type="ARBA" id="ARBA00022723"/>
    </source>
</evidence>
<dbReference type="InterPro" id="IPR020843">
    <property type="entry name" value="ER"/>
</dbReference>
<sequence>MKAARLYEYDPAMNVRLKIEDVPSPTIDRPDEVIVKVGAAGLCRTDLHIIEGVWRDIMDSHGSLLPYIMGHENAGWVEDVGSGVTSVKPGDAVICHPLRTCGICLNCRHGHDMHCQNNLFPGLGLDGGFAEYFKTSERSLIKLNTGITPLSVAPMADAGITAYRAAKRAAKLLNPGDWALILGVGGLGHIALQVLNEMAGCRTIAVDREPGAQVLAKELGADKVLSGGPDLIEEVRQITGGGARVVIDFVGELGVENLCWKLLKNGGDLIMVGYGGTIEIPTLELVAREIRIGGSLVGDYTELVELMELNADGKVKMHQTEFALEDINTAIDDFKNRRFTGRGVIVPGAPSARRAEERTAEAVK</sequence>
<gene>
    <name evidence="9" type="ORF">D1114_17425</name>
</gene>
<dbReference type="Proteomes" id="UP000266305">
    <property type="component" value="Unassembled WGS sequence"/>
</dbReference>
<dbReference type="Pfam" id="PF08240">
    <property type="entry name" value="ADH_N"/>
    <property type="match status" value="1"/>
</dbReference>
<dbReference type="PANTHER" id="PTHR42940:SF8">
    <property type="entry name" value="VACUOLAR PROTEIN SORTING-ASSOCIATED PROTEIN 11"/>
    <property type="match status" value="1"/>
</dbReference>
<dbReference type="EC" id="1.1.1.1" evidence="3"/>
<dbReference type="SUPFAM" id="SSF51735">
    <property type="entry name" value="NAD(P)-binding Rossmann-fold domains"/>
    <property type="match status" value="1"/>
</dbReference>
<comment type="similarity">
    <text evidence="2 7">Belongs to the zinc-containing alcohol dehydrogenase family.</text>
</comment>
<accession>A0AAX1UHC9</accession>
<dbReference type="Pfam" id="PF00107">
    <property type="entry name" value="ADH_zinc_N"/>
    <property type="match status" value="1"/>
</dbReference>
<dbReference type="AlphaFoldDB" id="A0AAX1UHC9"/>
<dbReference type="RefSeq" id="WP_009562121.1">
    <property type="nucleotide sequence ID" value="NZ_CM125964.1"/>
</dbReference>
<name>A0AAX1UHC9_CERSP</name>
<dbReference type="EMBL" id="QWGP01000024">
    <property type="protein sequence ID" value="RHZ92402.1"/>
    <property type="molecule type" value="Genomic_DNA"/>
</dbReference>
<comment type="cofactor">
    <cofactor evidence="1 7">
        <name>Zn(2+)</name>
        <dbReference type="ChEBI" id="CHEBI:29105"/>
    </cofactor>
</comment>